<feature type="transmembrane region" description="Helical" evidence="6">
    <location>
        <begin position="300"/>
        <end position="321"/>
    </location>
</feature>
<dbReference type="Proteomes" id="UP000304951">
    <property type="component" value="Unassembled WGS sequence"/>
</dbReference>
<feature type="transmembrane region" description="Helical" evidence="6">
    <location>
        <begin position="383"/>
        <end position="401"/>
    </location>
</feature>
<dbReference type="InterPro" id="IPR036259">
    <property type="entry name" value="MFS_trans_sf"/>
</dbReference>
<dbReference type="GO" id="GO:0005886">
    <property type="term" value="C:plasma membrane"/>
    <property type="evidence" value="ECO:0007669"/>
    <property type="project" value="TreeGrafter"/>
</dbReference>
<evidence type="ECO:0000256" key="2">
    <source>
        <dbReference type="ARBA" id="ARBA00022692"/>
    </source>
</evidence>
<reference evidence="8 9" key="1">
    <citation type="submission" date="2018-10" db="EMBL/GenBank/DDBJ databases">
        <title>Fifty Aureobasidium pullulans genomes reveal a recombining polyextremotolerant generalist.</title>
        <authorList>
            <person name="Gostincar C."/>
            <person name="Turk M."/>
            <person name="Zajc J."/>
            <person name="Gunde-Cimerman N."/>
        </authorList>
    </citation>
    <scope>NUCLEOTIDE SEQUENCE [LARGE SCALE GENOMIC DNA]</scope>
    <source>
        <strain evidence="8 9">EXF-11900</strain>
    </source>
</reference>
<dbReference type="AlphaFoldDB" id="A0A4S8SFV7"/>
<feature type="compositionally biased region" description="Basic and acidic residues" evidence="5">
    <location>
        <begin position="572"/>
        <end position="582"/>
    </location>
</feature>
<dbReference type="PANTHER" id="PTHR23501:SF201">
    <property type="entry name" value="MFS AFLATOXIN EFFLUX PUMP"/>
    <property type="match status" value="1"/>
</dbReference>
<protein>
    <submittedName>
        <fullName evidence="8">MFS general substrate transporter</fullName>
    </submittedName>
</protein>
<dbReference type="FunFam" id="1.20.1250.20:FF:000196">
    <property type="entry name" value="MFS toxin efflux pump (AflT)"/>
    <property type="match status" value="1"/>
</dbReference>
<evidence type="ECO:0000256" key="5">
    <source>
        <dbReference type="SAM" id="MobiDB-lite"/>
    </source>
</evidence>
<feature type="transmembrane region" description="Helical" evidence="6">
    <location>
        <begin position="469"/>
        <end position="493"/>
    </location>
</feature>
<feature type="transmembrane region" description="Helical" evidence="6">
    <location>
        <begin position="274"/>
        <end position="294"/>
    </location>
</feature>
<dbReference type="PANTHER" id="PTHR23501">
    <property type="entry name" value="MAJOR FACILITATOR SUPERFAMILY"/>
    <property type="match status" value="1"/>
</dbReference>
<evidence type="ECO:0000259" key="7">
    <source>
        <dbReference type="PROSITE" id="PS50850"/>
    </source>
</evidence>
<keyword evidence="4 6" id="KW-0472">Membrane</keyword>
<evidence type="ECO:0000256" key="1">
    <source>
        <dbReference type="ARBA" id="ARBA00004141"/>
    </source>
</evidence>
<feature type="region of interest" description="Disordered" evidence="5">
    <location>
        <begin position="30"/>
        <end position="71"/>
    </location>
</feature>
<evidence type="ECO:0000256" key="6">
    <source>
        <dbReference type="SAM" id="Phobius"/>
    </source>
</evidence>
<evidence type="ECO:0000256" key="3">
    <source>
        <dbReference type="ARBA" id="ARBA00022989"/>
    </source>
</evidence>
<dbReference type="PROSITE" id="PS50850">
    <property type="entry name" value="MFS"/>
    <property type="match status" value="1"/>
</dbReference>
<feature type="transmembrane region" description="Helical" evidence="6">
    <location>
        <begin position="145"/>
        <end position="164"/>
    </location>
</feature>
<feature type="transmembrane region" description="Helical" evidence="6">
    <location>
        <begin position="206"/>
        <end position="229"/>
    </location>
</feature>
<dbReference type="GO" id="GO:0022857">
    <property type="term" value="F:transmembrane transporter activity"/>
    <property type="evidence" value="ECO:0007669"/>
    <property type="project" value="InterPro"/>
</dbReference>
<dbReference type="InterPro" id="IPR011701">
    <property type="entry name" value="MFS"/>
</dbReference>
<feature type="transmembrane region" description="Helical" evidence="6">
    <location>
        <begin position="408"/>
        <end position="427"/>
    </location>
</feature>
<feature type="transmembrane region" description="Helical" evidence="6">
    <location>
        <begin position="439"/>
        <end position="462"/>
    </location>
</feature>
<keyword evidence="2 6" id="KW-0812">Transmembrane</keyword>
<feature type="transmembrane region" description="Helical" evidence="6">
    <location>
        <begin position="170"/>
        <end position="194"/>
    </location>
</feature>
<feature type="compositionally biased region" description="Polar residues" evidence="5">
    <location>
        <begin position="584"/>
        <end position="595"/>
    </location>
</feature>
<evidence type="ECO:0000256" key="4">
    <source>
        <dbReference type="ARBA" id="ARBA00023136"/>
    </source>
</evidence>
<keyword evidence="3 6" id="KW-1133">Transmembrane helix</keyword>
<proteinExistence type="predicted"/>
<dbReference type="EMBL" id="QZAF01000256">
    <property type="protein sequence ID" value="THV69401.1"/>
    <property type="molecule type" value="Genomic_DNA"/>
</dbReference>
<evidence type="ECO:0000313" key="8">
    <source>
        <dbReference type="EMBL" id="THV69401.1"/>
    </source>
</evidence>
<comment type="subcellular location">
    <subcellularLocation>
        <location evidence="1">Membrane</location>
        <topology evidence="1">Multi-pass membrane protein</topology>
    </subcellularLocation>
</comment>
<name>A0A4S8SFV7_AURPU</name>
<feature type="compositionally biased region" description="Polar residues" evidence="5">
    <location>
        <begin position="30"/>
        <end position="56"/>
    </location>
</feature>
<feature type="domain" description="Major facilitator superfamily (MFS) profile" evidence="7">
    <location>
        <begin position="80"/>
        <end position="567"/>
    </location>
</feature>
<feature type="transmembrane region" description="Helical" evidence="6">
    <location>
        <begin position="235"/>
        <end position="253"/>
    </location>
</feature>
<dbReference type="SUPFAM" id="SSF103473">
    <property type="entry name" value="MFS general substrate transporter"/>
    <property type="match status" value="1"/>
</dbReference>
<sequence length="595" mass="64240">MVSPLVSGIVSEGEESQQLLATTSDSYGTLAGMTSNDGTPNNIPSAGRNDATTSQALAEEASSSEVSESEYPPPFQVTVIMVCILSAIFLMSLDRTIIATAIPKITDEFNSIGDVGWYGSAFMLTTSCFQLLWGKFYTFHSPKCVFLTLIGLFEIGSAICGAATSSKMFIFGRAIAGMGSAGILSGAIVLMVSAVPLAKRPLYNGYFSIVLGLSSILGPLLGGFFTTSLSWRWCFWINLPIGGVAILVIWLALKPTPAAMPGLKIRQQLAKLDLLGEFFLFSWLLCLLLALHWGGSGYQWSDWCITLLFALFTVFLAAFAVTEAKTQKTATIQFRVITNRTMLAAMWYMFCLSATMLTMIYYIPLWFQAVQGVSAIQSGRNTLPLVLSLVVGSTFSGQMVGRFGYYTPFAMASSCSMPIGAGLMSTFGTNSGPHIWITYQIILGFGIGLGMQQASIAVMTVLQPEDVPIGVSLVFFCQQLGGAIFISVGQSVFSAKLIHGLTRVIKDLDPEKIIGSGATNLRKLVPKESLQDVLVVYNDALGWVFIVATVMAALSAMGSFAFEWRSVEDEQRPFSKNGDDKSLLSWSRGEQQGAM</sequence>
<dbReference type="InterPro" id="IPR020846">
    <property type="entry name" value="MFS_dom"/>
</dbReference>
<dbReference type="Gene3D" id="1.20.1250.20">
    <property type="entry name" value="MFS general substrate transporter like domains"/>
    <property type="match status" value="1"/>
</dbReference>
<feature type="region of interest" description="Disordered" evidence="5">
    <location>
        <begin position="572"/>
        <end position="595"/>
    </location>
</feature>
<feature type="compositionally biased region" description="Low complexity" evidence="5">
    <location>
        <begin position="58"/>
        <end position="70"/>
    </location>
</feature>
<organism evidence="8 9">
    <name type="scientific">Aureobasidium pullulans</name>
    <name type="common">Black yeast</name>
    <name type="synonym">Pullularia pullulans</name>
    <dbReference type="NCBI Taxonomy" id="5580"/>
    <lineage>
        <taxon>Eukaryota</taxon>
        <taxon>Fungi</taxon>
        <taxon>Dikarya</taxon>
        <taxon>Ascomycota</taxon>
        <taxon>Pezizomycotina</taxon>
        <taxon>Dothideomycetes</taxon>
        <taxon>Dothideomycetidae</taxon>
        <taxon>Dothideales</taxon>
        <taxon>Saccotheciaceae</taxon>
        <taxon>Aureobasidium</taxon>
    </lineage>
</organism>
<gene>
    <name evidence="8" type="ORF">D6D28_05922</name>
</gene>
<dbReference type="CDD" id="cd17502">
    <property type="entry name" value="MFS_Azr1_MDR_like"/>
    <property type="match status" value="1"/>
</dbReference>
<comment type="caution">
    <text evidence="8">The sequence shown here is derived from an EMBL/GenBank/DDBJ whole genome shotgun (WGS) entry which is preliminary data.</text>
</comment>
<accession>A0A4S8SFV7</accession>
<feature type="transmembrane region" description="Helical" evidence="6">
    <location>
        <begin position="540"/>
        <end position="562"/>
    </location>
</feature>
<evidence type="ECO:0000313" key="9">
    <source>
        <dbReference type="Proteomes" id="UP000304951"/>
    </source>
</evidence>
<feature type="transmembrane region" description="Helical" evidence="6">
    <location>
        <begin position="79"/>
        <end position="103"/>
    </location>
</feature>
<dbReference type="Gene3D" id="1.20.1720.10">
    <property type="entry name" value="Multidrug resistance protein D"/>
    <property type="match status" value="1"/>
</dbReference>
<feature type="transmembrane region" description="Helical" evidence="6">
    <location>
        <begin position="342"/>
        <end position="363"/>
    </location>
</feature>
<dbReference type="Pfam" id="PF07690">
    <property type="entry name" value="MFS_1"/>
    <property type="match status" value="1"/>
</dbReference>